<feature type="transmembrane region" description="Helical" evidence="8">
    <location>
        <begin position="296"/>
        <end position="316"/>
    </location>
</feature>
<evidence type="ECO:0000256" key="4">
    <source>
        <dbReference type="ARBA" id="ARBA00022692"/>
    </source>
</evidence>
<accession>A0ABU7RVA5</accession>
<protein>
    <submittedName>
        <fullName evidence="10">MFS transporter</fullName>
    </submittedName>
</protein>
<feature type="transmembrane region" description="Helical" evidence="8">
    <location>
        <begin position="265"/>
        <end position="289"/>
    </location>
</feature>
<organism evidence="10 11">
    <name type="scientific">Plantactinospora sonchi</name>
    <dbReference type="NCBI Taxonomy" id="1544735"/>
    <lineage>
        <taxon>Bacteria</taxon>
        <taxon>Bacillati</taxon>
        <taxon>Actinomycetota</taxon>
        <taxon>Actinomycetes</taxon>
        <taxon>Micromonosporales</taxon>
        <taxon>Micromonosporaceae</taxon>
        <taxon>Plantactinospora</taxon>
    </lineage>
</organism>
<dbReference type="PANTHER" id="PTHR23513:SF6">
    <property type="entry name" value="MAJOR FACILITATOR SUPERFAMILY ASSOCIATED DOMAIN-CONTAINING PROTEIN"/>
    <property type="match status" value="1"/>
</dbReference>
<dbReference type="PANTHER" id="PTHR23513">
    <property type="entry name" value="INTEGRAL MEMBRANE EFFLUX PROTEIN-RELATED"/>
    <property type="match status" value="1"/>
</dbReference>
<evidence type="ECO:0000259" key="9">
    <source>
        <dbReference type="PROSITE" id="PS50850"/>
    </source>
</evidence>
<feature type="transmembrane region" description="Helical" evidence="8">
    <location>
        <begin position="14"/>
        <end position="38"/>
    </location>
</feature>
<evidence type="ECO:0000313" key="10">
    <source>
        <dbReference type="EMBL" id="MEE6260467.1"/>
    </source>
</evidence>
<dbReference type="EMBL" id="JAZGQK010000015">
    <property type="protein sequence ID" value="MEE6260467.1"/>
    <property type="molecule type" value="Genomic_DNA"/>
</dbReference>
<keyword evidence="3" id="KW-1003">Cell membrane</keyword>
<dbReference type="Proteomes" id="UP001332243">
    <property type="component" value="Unassembled WGS sequence"/>
</dbReference>
<dbReference type="InterPro" id="IPR036259">
    <property type="entry name" value="MFS_trans_sf"/>
</dbReference>
<name>A0ABU7RVA5_9ACTN</name>
<feature type="transmembrane region" description="Helical" evidence="8">
    <location>
        <begin position="151"/>
        <end position="170"/>
    </location>
</feature>
<feature type="transmembrane region" description="Helical" evidence="8">
    <location>
        <begin position="384"/>
        <end position="404"/>
    </location>
</feature>
<proteinExistence type="predicted"/>
<feature type="transmembrane region" description="Helical" evidence="8">
    <location>
        <begin position="103"/>
        <end position="121"/>
    </location>
</feature>
<feature type="region of interest" description="Disordered" evidence="7">
    <location>
        <begin position="414"/>
        <end position="467"/>
    </location>
</feature>
<feature type="transmembrane region" description="Helical" evidence="8">
    <location>
        <begin position="230"/>
        <end position="253"/>
    </location>
</feature>
<evidence type="ECO:0000256" key="2">
    <source>
        <dbReference type="ARBA" id="ARBA00022448"/>
    </source>
</evidence>
<keyword evidence="5 8" id="KW-1133">Transmembrane helix</keyword>
<feature type="transmembrane region" description="Helical" evidence="8">
    <location>
        <begin position="176"/>
        <end position="194"/>
    </location>
</feature>
<dbReference type="Pfam" id="PF05977">
    <property type="entry name" value="MFS_3"/>
    <property type="match status" value="1"/>
</dbReference>
<keyword evidence="2" id="KW-0813">Transport</keyword>
<evidence type="ECO:0000256" key="1">
    <source>
        <dbReference type="ARBA" id="ARBA00004651"/>
    </source>
</evidence>
<feature type="transmembrane region" description="Helical" evidence="8">
    <location>
        <begin position="322"/>
        <end position="344"/>
    </location>
</feature>
<feature type="domain" description="Major facilitator superfamily (MFS) profile" evidence="9">
    <location>
        <begin position="12"/>
        <end position="410"/>
    </location>
</feature>
<evidence type="ECO:0000256" key="7">
    <source>
        <dbReference type="SAM" id="MobiDB-lite"/>
    </source>
</evidence>
<gene>
    <name evidence="10" type="ORF">V1633_18445</name>
</gene>
<dbReference type="InterPro" id="IPR020846">
    <property type="entry name" value="MFS_dom"/>
</dbReference>
<evidence type="ECO:0000256" key="6">
    <source>
        <dbReference type="ARBA" id="ARBA00023136"/>
    </source>
</evidence>
<reference evidence="10 11" key="1">
    <citation type="submission" date="2024-01" db="EMBL/GenBank/DDBJ databases">
        <title>Genome insights into Plantactinospora sonchi sp. nov.</title>
        <authorList>
            <person name="Wang L."/>
        </authorList>
    </citation>
    <scope>NUCLEOTIDE SEQUENCE [LARGE SCALE GENOMIC DNA]</scope>
    <source>
        <strain evidence="10 11">NEAU-QY2</strain>
    </source>
</reference>
<dbReference type="RefSeq" id="WP_331215578.1">
    <property type="nucleotide sequence ID" value="NZ_JAZGQK010000015.1"/>
</dbReference>
<dbReference type="PROSITE" id="PS50850">
    <property type="entry name" value="MFS"/>
    <property type="match status" value="1"/>
</dbReference>
<keyword evidence="4 8" id="KW-0812">Transmembrane</keyword>
<dbReference type="InterPro" id="IPR010290">
    <property type="entry name" value="TM_effector"/>
</dbReference>
<evidence type="ECO:0000256" key="3">
    <source>
        <dbReference type="ARBA" id="ARBA00022475"/>
    </source>
</evidence>
<comment type="caution">
    <text evidence="10">The sequence shown here is derived from an EMBL/GenBank/DDBJ whole genome shotgun (WGS) entry which is preliminary data.</text>
</comment>
<comment type="subcellular location">
    <subcellularLocation>
        <location evidence="1">Cell membrane</location>
        <topology evidence="1">Multi-pass membrane protein</topology>
    </subcellularLocation>
</comment>
<dbReference type="Gene3D" id="1.20.1250.20">
    <property type="entry name" value="MFS general substrate transporter like domains"/>
    <property type="match status" value="1"/>
</dbReference>
<sequence>MDGEGKLTRRRRPLVGLLAAELVSLTGSRMSMVALPWFTLVSTGSASRTGLVAFAETLPYVLVCALGGPLIDRIGARRASILADLGSGVAVAAVPLLHLAGGLHFGTLVALVAVAGLLRAFGDNAKRVIFPETVEAAGMQMTRATSVHDGLQRLATLLGAPLAGVLIAVLDAPTVLLVDAATFVAGAGLLALAVPGRRRSPDAEPAVDAPEESYLAALRVGLHYLRREPLIHGIVLLLFVTNLADAAYSGIIAPVWATEVVRSSVALGLLTATFATGAVLGNVVFTVVAPKVPRHAVFAVGFLIAGAPRFVALAFLDPLWAVYLVSFAAGVSIAAINPILGAVSYERIPAPLRARVLGLTQAAAWAGIPLGGLLGGLAVTGLGLTGAAVAFGAAYLAVTLLPFVMPVWRELDRPPPATAEDRDEPSVEDSDVPSVEDSDEPSQPRPALAGPAGPVRRTSGPASDPGT</sequence>
<evidence type="ECO:0000256" key="8">
    <source>
        <dbReference type="SAM" id="Phobius"/>
    </source>
</evidence>
<feature type="compositionally biased region" description="Acidic residues" evidence="7">
    <location>
        <begin position="421"/>
        <end position="440"/>
    </location>
</feature>
<keyword evidence="6 8" id="KW-0472">Membrane</keyword>
<keyword evidence="11" id="KW-1185">Reference proteome</keyword>
<dbReference type="SUPFAM" id="SSF103473">
    <property type="entry name" value="MFS general substrate transporter"/>
    <property type="match status" value="1"/>
</dbReference>
<feature type="transmembrane region" description="Helical" evidence="8">
    <location>
        <begin position="356"/>
        <end position="378"/>
    </location>
</feature>
<dbReference type="CDD" id="cd06173">
    <property type="entry name" value="MFS_MefA_like"/>
    <property type="match status" value="1"/>
</dbReference>
<evidence type="ECO:0000313" key="11">
    <source>
        <dbReference type="Proteomes" id="UP001332243"/>
    </source>
</evidence>
<evidence type="ECO:0000256" key="5">
    <source>
        <dbReference type="ARBA" id="ARBA00022989"/>
    </source>
</evidence>